<keyword evidence="2" id="KW-1185">Reference proteome</keyword>
<dbReference type="EMBL" id="CM039439">
    <property type="protein sequence ID" value="KAI4296166.1"/>
    <property type="molecule type" value="Genomic_DNA"/>
</dbReference>
<name>A0ACB9KG57_BAUVA</name>
<evidence type="ECO:0000313" key="2">
    <source>
        <dbReference type="Proteomes" id="UP000828941"/>
    </source>
</evidence>
<proteinExistence type="predicted"/>
<comment type="caution">
    <text evidence="1">The sequence shown here is derived from an EMBL/GenBank/DDBJ whole genome shotgun (WGS) entry which is preliminary data.</text>
</comment>
<reference evidence="1 2" key="1">
    <citation type="journal article" date="2022" name="DNA Res.">
        <title>Chromosomal-level genome assembly of the orchid tree Bauhinia variegata (Leguminosae; Cercidoideae) supports the allotetraploid origin hypothesis of Bauhinia.</title>
        <authorList>
            <person name="Zhong Y."/>
            <person name="Chen Y."/>
            <person name="Zheng D."/>
            <person name="Pang J."/>
            <person name="Liu Y."/>
            <person name="Luo S."/>
            <person name="Meng S."/>
            <person name="Qian L."/>
            <person name="Wei D."/>
            <person name="Dai S."/>
            <person name="Zhou R."/>
        </authorList>
    </citation>
    <scope>NUCLEOTIDE SEQUENCE [LARGE SCALE GENOMIC DNA]</scope>
    <source>
        <strain evidence="1">BV-YZ2020</strain>
    </source>
</reference>
<sequence>MNAERAREMCTKLGAVDTTALPRGNVWDRGDCWSHVSFFDSSFDFTRSRFPAWWLNLTVNPRRYLFQG</sequence>
<protein>
    <submittedName>
        <fullName evidence="1">Uncharacterized protein</fullName>
    </submittedName>
</protein>
<accession>A0ACB9KG57</accession>
<evidence type="ECO:0000313" key="1">
    <source>
        <dbReference type="EMBL" id="KAI4296166.1"/>
    </source>
</evidence>
<gene>
    <name evidence="1" type="ORF">L6164_036146</name>
</gene>
<organism evidence="1 2">
    <name type="scientific">Bauhinia variegata</name>
    <name type="common">Purple orchid tree</name>
    <name type="synonym">Phanera variegata</name>
    <dbReference type="NCBI Taxonomy" id="167791"/>
    <lineage>
        <taxon>Eukaryota</taxon>
        <taxon>Viridiplantae</taxon>
        <taxon>Streptophyta</taxon>
        <taxon>Embryophyta</taxon>
        <taxon>Tracheophyta</taxon>
        <taxon>Spermatophyta</taxon>
        <taxon>Magnoliopsida</taxon>
        <taxon>eudicotyledons</taxon>
        <taxon>Gunneridae</taxon>
        <taxon>Pentapetalae</taxon>
        <taxon>rosids</taxon>
        <taxon>fabids</taxon>
        <taxon>Fabales</taxon>
        <taxon>Fabaceae</taxon>
        <taxon>Cercidoideae</taxon>
        <taxon>Cercideae</taxon>
        <taxon>Bauhiniinae</taxon>
        <taxon>Bauhinia</taxon>
    </lineage>
</organism>
<dbReference type="Proteomes" id="UP000828941">
    <property type="component" value="Chromosome 14"/>
</dbReference>